<sequence length="110" mass="12132">MSCRSTWSCGPVPGGSYRSPADWYTDRPLTGDTVEIDWKSTVSGRFQPVLAKGGDEEEGEKIGSPRTALPWFPRAICRSRGKNRPRDPSPAGDFFADGRFLLPAQGEETR</sequence>
<evidence type="ECO:0000313" key="2">
    <source>
        <dbReference type="EMBL" id="RRT82672.1"/>
    </source>
</evidence>
<protein>
    <submittedName>
        <fullName evidence="2">Uncharacterized protein</fullName>
    </submittedName>
</protein>
<dbReference type="AlphaFoldDB" id="A0A427B2H6"/>
<accession>A0A427B2H6</accession>
<reference evidence="2 3" key="1">
    <citation type="journal article" date="2014" name="Agronomy (Basel)">
        <title>A Draft Genome Sequence for Ensete ventricosum, the Drought-Tolerant Tree Against Hunger.</title>
        <authorList>
            <person name="Harrison J."/>
            <person name="Moore K.A."/>
            <person name="Paszkiewicz K."/>
            <person name="Jones T."/>
            <person name="Grant M."/>
            <person name="Ambacheew D."/>
            <person name="Muzemil S."/>
            <person name="Studholme D.J."/>
        </authorList>
    </citation>
    <scope>NUCLEOTIDE SEQUENCE [LARGE SCALE GENOMIC DNA]</scope>
</reference>
<name>A0A427B2H6_ENSVE</name>
<dbReference type="Proteomes" id="UP000287651">
    <property type="component" value="Unassembled WGS sequence"/>
</dbReference>
<evidence type="ECO:0000313" key="3">
    <source>
        <dbReference type="Proteomes" id="UP000287651"/>
    </source>
</evidence>
<feature type="region of interest" description="Disordered" evidence="1">
    <location>
        <begin position="79"/>
        <end position="110"/>
    </location>
</feature>
<proteinExistence type="predicted"/>
<dbReference type="EMBL" id="AMZH03000647">
    <property type="protein sequence ID" value="RRT82672.1"/>
    <property type="molecule type" value="Genomic_DNA"/>
</dbReference>
<gene>
    <name evidence="2" type="ORF">B296_00004369</name>
</gene>
<comment type="caution">
    <text evidence="2">The sequence shown here is derived from an EMBL/GenBank/DDBJ whole genome shotgun (WGS) entry which is preliminary data.</text>
</comment>
<organism evidence="2 3">
    <name type="scientific">Ensete ventricosum</name>
    <name type="common">Abyssinian banana</name>
    <name type="synonym">Musa ensete</name>
    <dbReference type="NCBI Taxonomy" id="4639"/>
    <lineage>
        <taxon>Eukaryota</taxon>
        <taxon>Viridiplantae</taxon>
        <taxon>Streptophyta</taxon>
        <taxon>Embryophyta</taxon>
        <taxon>Tracheophyta</taxon>
        <taxon>Spermatophyta</taxon>
        <taxon>Magnoliopsida</taxon>
        <taxon>Liliopsida</taxon>
        <taxon>Zingiberales</taxon>
        <taxon>Musaceae</taxon>
        <taxon>Ensete</taxon>
    </lineage>
</organism>
<evidence type="ECO:0000256" key="1">
    <source>
        <dbReference type="SAM" id="MobiDB-lite"/>
    </source>
</evidence>